<accession>X1JQG7</accession>
<comment type="caution">
    <text evidence="1">The sequence shown here is derived from an EMBL/GenBank/DDBJ whole genome shotgun (WGS) entry which is preliminary data.</text>
</comment>
<protein>
    <submittedName>
        <fullName evidence="1">Uncharacterized protein</fullName>
    </submittedName>
</protein>
<dbReference type="EMBL" id="BARU01049793">
    <property type="protein sequence ID" value="GAH96322.1"/>
    <property type="molecule type" value="Genomic_DNA"/>
</dbReference>
<gene>
    <name evidence="1" type="ORF">S03H2_73043</name>
</gene>
<reference evidence="1" key="1">
    <citation type="journal article" date="2014" name="Front. Microbiol.">
        <title>High frequency of phylogenetically diverse reductive dehalogenase-homologous genes in deep subseafloor sedimentary metagenomes.</title>
        <authorList>
            <person name="Kawai M."/>
            <person name="Futagami T."/>
            <person name="Toyoda A."/>
            <person name="Takaki Y."/>
            <person name="Nishi S."/>
            <person name="Hori S."/>
            <person name="Arai W."/>
            <person name="Tsubouchi T."/>
            <person name="Morono Y."/>
            <person name="Uchiyama I."/>
            <person name="Ito T."/>
            <person name="Fujiyama A."/>
            <person name="Inagaki F."/>
            <person name="Takami H."/>
        </authorList>
    </citation>
    <scope>NUCLEOTIDE SEQUENCE</scope>
    <source>
        <strain evidence="1">Expedition CK06-06</strain>
    </source>
</reference>
<name>X1JQG7_9ZZZZ</name>
<organism evidence="1">
    <name type="scientific">marine sediment metagenome</name>
    <dbReference type="NCBI Taxonomy" id="412755"/>
    <lineage>
        <taxon>unclassified sequences</taxon>
        <taxon>metagenomes</taxon>
        <taxon>ecological metagenomes</taxon>
    </lineage>
</organism>
<sequence>CHEEKPHGSVDEGEILDSRHVNKIACVTCHTGPRP</sequence>
<evidence type="ECO:0000313" key="1">
    <source>
        <dbReference type="EMBL" id="GAH96322.1"/>
    </source>
</evidence>
<feature type="non-terminal residue" evidence="1">
    <location>
        <position position="35"/>
    </location>
</feature>
<dbReference type="AlphaFoldDB" id="X1JQG7"/>
<proteinExistence type="predicted"/>
<feature type="non-terminal residue" evidence="1">
    <location>
        <position position="1"/>
    </location>
</feature>